<reference evidence="1" key="1">
    <citation type="journal article" date="2023" name="Science">
        <title>Genome structures resolve the early diversification of teleost fishes.</title>
        <authorList>
            <person name="Parey E."/>
            <person name="Louis A."/>
            <person name="Montfort J."/>
            <person name="Bouchez O."/>
            <person name="Roques C."/>
            <person name="Iampietro C."/>
            <person name="Lluch J."/>
            <person name="Castinel A."/>
            <person name="Donnadieu C."/>
            <person name="Desvignes T."/>
            <person name="Floi Bucao C."/>
            <person name="Jouanno E."/>
            <person name="Wen M."/>
            <person name="Mejri S."/>
            <person name="Dirks R."/>
            <person name="Jansen H."/>
            <person name="Henkel C."/>
            <person name="Chen W.J."/>
            <person name="Zahm M."/>
            <person name="Cabau C."/>
            <person name="Klopp C."/>
            <person name="Thompson A.W."/>
            <person name="Robinson-Rechavi M."/>
            <person name="Braasch I."/>
            <person name="Lecointre G."/>
            <person name="Bobe J."/>
            <person name="Postlethwait J.H."/>
            <person name="Berthelot C."/>
            <person name="Roest Crollius H."/>
            <person name="Guiguen Y."/>
        </authorList>
    </citation>
    <scope>NUCLEOTIDE SEQUENCE</scope>
    <source>
        <strain evidence="1">NC1722</strain>
    </source>
</reference>
<proteinExistence type="predicted"/>
<gene>
    <name evidence="1" type="ORF">AAFF_G00393340</name>
</gene>
<name>A0AAD7SDG5_9TELE</name>
<dbReference type="AlphaFoldDB" id="A0AAD7SDG5"/>
<organism evidence="1 2">
    <name type="scientific">Aldrovandia affinis</name>
    <dbReference type="NCBI Taxonomy" id="143900"/>
    <lineage>
        <taxon>Eukaryota</taxon>
        <taxon>Metazoa</taxon>
        <taxon>Chordata</taxon>
        <taxon>Craniata</taxon>
        <taxon>Vertebrata</taxon>
        <taxon>Euteleostomi</taxon>
        <taxon>Actinopterygii</taxon>
        <taxon>Neopterygii</taxon>
        <taxon>Teleostei</taxon>
        <taxon>Notacanthiformes</taxon>
        <taxon>Halosauridae</taxon>
        <taxon>Aldrovandia</taxon>
    </lineage>
</organism>
<accession>A0AAD7SDG5</accession>
<dbReference type="Proteomes" id="UP001221898">
    <property type="component" value="Unassembled WGS sequence"/>
</dbReference>
<comment type="caution">
    <text evidence="1">The sequence shown here is derived from an EMBL/GenBank/DDBJ whole genome shotgun (WGS) entry which is preliminary data.</text>
</comment>
<keyword evidence="2" id="KW-1185">Reference proteome</keyword>
<protein>
    <submittedName>
        <fullName evidence="1">Uncharacterized protein</fullName>
    </submittedName>
</protein>
<dbReference type="EMBL" id="JAINUG010000075">
    <property type="protein sequence ID" value="KAJ8400565.1"/>
    <property type="molecule type" value="Genomic_DNA"/>
</dbReference>
<evidence type="ECO:0000313" key="2">
    <source>
        <dbReference type="Proteomes" id="UP001221898"/>
    </source>
</evidence>
<sequence>MVQDAESRRTQTRRCERWWGSAPAGSVSSLHCAVSLRPLATAQILSQVAAEGIGDVPINCSPDELRPATGSHLSAVSLALFPSVVRAGLCPRHN</sequence>
<evidence type="ECO:0000313" key="1">
    <source>
        <dbReference type="EMBL" id="KAJ8400565.1"/>
    </source>
</evidence>